<dbReference type="SUPFAM" id="SSF88946">
    <property type="entry name" value="Sigma2 domain of RNA polymerase sigma factors"/>
    <property type="match status" value="1"/>
</dbReference>
<evidence type="ECO:0000256" key="2">
    <source>
        <dbReference type="ARBA" id="ARBA00023015"/>
    </source>
</evidence>
<organism evidence="9 10">
    <name type="scientific">Polyangium mundeleinium</name>
    <dbReference type="NCBI Taxonomy" id="2995306"/>
    <lineage>
        <taxon>Bacteria</taxon>
        <taxon>Pseudomonadati</taxon>
        <taxon>Myxococcota</taxon>
        <taxon>Polyangia</taxon>
        <taxon>Polyangiales</taxon>
        <taxon>Polyangiaceae</taxon>
        <taxon>Polyangium</taxon>
    </lineage>
</organism>
<evidence type="ECO:0000313" key="9">
    <source>
        <dbReference type="EMBL" id="MDC0747658.1"/>
    </source>
</evidence>
<reference evidence="9 10" key="1">
    <citation type="submission" date="2022-11" db="EMBL/GenBank/DDBJ databases">
        <title>Minimal conservation of predation-associated metabolite biosynthetic gene clusters underscores biosynthetic potential of Myxococcota including descriptions for ten novel species: Archangium lansinium sp. nov., Myxococcus landrumus sp. nov., Nannocystis bai.</title>
        <authorList>
            <person name="Ahearne A."/>
            <person name="Stevens C."/>
            <person name="Dowd S."/>
        </authorList>
    </citation>
    <scope>NUCLEOTIDE SEQUENCE [LARGE SCALE GENOMIC DNA]</scope>
    <source>
        <strain evidence="9 10">RJM3</strain>
    </source>
</reference>
<evidence type="ECO:0000256" key="4">
    <source>
        <dbReference type="ARBA" id="ARBA00023125"/>
    </source>
</evidence>
<keyword evidence="4" id="KW-0238">DNA-binding</keyword>
<accession>A0ABT5F0Q6</accession>
<comment type="similarity">
    <text evidence="1">Belongs to the sigma-70 factor family. ECF subfamily.</text>
</comment>
<evidence type="ECO:0000256" key="1">
    <source>
        <dbReference type="ARBA" id="ARBA00010641"/>
    </source>
</evidence>
<feature type="domain" description="RNA polymerase sigma-70 region 2" evidence="7">
    <location>
        <begin position="52"/>
        <end position="117"/>
    </location>
</feature>
<dbReference type="InterPro" id="IPR007627">
    <property type="entry name" value="RNA_pol_sigma70_r2"/>
</dbReference>
<dbReference type="InterPro" id="IPR013249">
    <property type="entry name" value="RNA_pol_sigma70_r4_t2"/>
</dbReference>
<proteinExistence type="inferred from homology"/>
<keyword evidence="2" id="KW-0805">Transcription regulation</keyword>
<keyword evidence="5" id="KW-0804">Transcription</keyword>
<feature type="compositionally biased region" description="Basic and acidic residues" evidence="6">
    <location>
        <begin position="1"/>
        <end position="11"/>
    </location>
</feature>
<comment type="caution">
    <text evidence="9">The sequence shown here is derived from an EMBL/GenBank/DDBJ whole genome shotgun (WGS) entry which is preliminary data.</text>
</comment>
<dbReference type="InterPro" id="IPR036388">
    <property type="entry name" value="WH-like_DNA-bd_sf"/>
</dbReference>
<evidence type="ECO:0000313" key="10">
    <source>
        <dbReference type="Proteomes" id="UP001221411"/>
    </source>
</evidence>
<protein>
    <submittedName>
        <fullName evidence="9">RNA polymerase sigma factor</fullName>
    </submittedName>
</protein>
<evidence type="ECO:0000256" key="6">
    <source>
        <dbReference type="SAM" id="MobiDB-lite"/>
    </source>
</evidence>
<evidence type="ECO:0000256" key="5">
    <source>
        <dbReference type="ARBA" id="ARBA00023163"/>
    </source>
</evidence>
<dbReference type="InterPro" id="IPR013325">
    <property type="entry name" value="RNA_pol_sigma_r2"/>
</dbReference>
<dbReference type="Pfam" id="PF08281">
    <property type="entry name" value="Sigma70_r4_2"/>
    <property type="match status" value="1"/>
</dbReference>
<dbReference type="PANTHER" id="PTHR43133:SF8">
    <property type="entry name" value="RNA POLYMERASE SIGMA FACTOR HI_1459-RELATED"/>
    <property type="match status" value="1"/>
</dbReference>
<dbReference type="RefSeq" id="WP_271926221.1">
    <property type="nucleotide sequence ID" value="NZ_JAQNDO010000001.1"/>
</dbReference>
<dbReference type="SUPFAM" id="SSF88659">
    <property type="entry name" value="Sigma3 and sigma4 domains of RNA polymerase sigma factors"/>
    <property type="match status" value="1"/>
</dbReference>
<dbReference type="Gene3D" id="1.10.10.10">
    <property type="entry name" value="Winged helix-like DNA-binding domain superfamily/Winged helix DNA-binding domain"/>
    <property type="match status" value="1"/>
</dbReference>
<dbReference type="InterPro" id="IPR013324">
    <property type="entry name" value="RNA_pol_sigma_r3/r4-like"/>
</dbReference>
<keyword evidence="3" id="KW-0731">Sigma factor</keyword>
<evidence type="ECO:0000256" key="3">
    <source>
        <dbReference type="ARBA" id="ARBA00023082"/>
    </source>
</evidence>
<gene>
    <name evidence="9" type="ORF">POL67_40370</name>
</gene>
<sequence length="208" mass="23783">MGQTSDADRSYPHRPASDPQPRVTRSHELMVTILVHPPPANFSATHALLGRLYLEHRAFLRRLLLGQAVPPRDVEDVLQDIFFTVWRRLSCLVTPEQARPWLLVIGLNHARNDRKRLRYEREVLVGFAEDLPEQEDGTSPETLLQAMYGWFRLKRFLAKIRPRIRAAVIPYLEGLSITEIAASLGIKAKTVYSRLHLARKHLATLALA</sequence>
<evidence type="ECO:0000259" key="7">
    <source>
        <dbReference type="Pfam" id="PF04542"/>
    </source>
</evidence>
<keyword evidence="10" id="KW-1185">Reference proteome</keyword>
<dbReference type="InterPro" id="IPR039425">
    <property type="entry name" value="RNA_pol_sigma-70-like"/>
</dbReference>
<name>A0ABT5F0Q6_9BACT</name>
<feature type="region of interest" description="Disordered" evidence="6">
    <location>
        <begin position="1"/>
        <end position="23"/>
    </location>
</feature>
<dbReference type="Gene3D" id="1.10.1740.10">
    <property type="match status" value="1"/>
</dbReference>
<feature type="domain" description="RNA polymerase sigma factor 70 region 4 type 2" evidence="8">
    <location>
        <begin position="152"/>
        <end position="202"/>
    </location>
</feature>
<dbReference type="EMBL" id="JAQNDO010000001">
    <property type="protein sequence ID" value="MDC0747658.1"/>
    <property type="molecule type" value="Genomic_DNA"/>
</dbReference>
<dbReference type="PANTHER" id="PTHR43133">
    <property type="entry name" value="RNA POLYMERASE ECF-TYPE SIGMA FACTO"/>
    <property type="match status" value="1"/>
</dbReference>
<evidence type="ECO:0000259" key="8">
    <source>
        <dbReference type="Pfam" id="PF08281"/>
    </source>
</evidence>
<dbReference type="Pfam" id="PF04542">
    <property type="entry name" value="Sigma70_r2"/>
    <property type="match status" value="1"/>
</dbReference>
<dbReference type="InterPro" id="IPR014284">
    <property type="entry name" value="RNA_pol_sigma-70_dom"/>
</dbReference>
<dbReference type="NCBIfam" id="TIGR02937">
    <property type="entry name" value="sigma70-ECF"/>
    <property type="match status" value="1"/>
</dbReference>
<dbReference type="Proteomes" id="UP001221411">
    <property type="component" value="Unassembled WGS sequence"/>
</dbReference>